<keyword evidence="4" id="KW-1185">Reference proteome</keyword>
<protein>
    <submittedName>
        <fullName evidence="3">Uncharacterized protein</fullName>
    </submittedName>
</protein>
<evidence type="ECO:0000313" key="4">
    <source>
        <dbReference type="Proteomes" id="UP001303889"/>
    </source>
</evidence>
<evidence type="ECO:0000313" key="3">
    <source>
        <dbReference type="EMBL" id="KAK3901707.1"/>
    </source>
</evidence>
<feature type="signal peptide" evidence="2">
    <location>
        <begin position="1"/>
        <end position="26"/>
    </location>
</feature>
<feature type="chain" id="PRO_5042944958" evidence="2">
    <location>
        <begin position="27"/>
        <end position="280"/>
    </location>
</feature>
<evidence type="ECO:0000256" key="1">
    <source>
        <dbReference type="SAM" id="MobiDB-lite"/>
    </source>
</evidence>
<proteinExistence type="predicted"/>
<name>A0AAN6MKG4_9PEZI</name>
<feature type="compositionally biased region" description="Polar residues" evidence="1">
    <location>
        <begin position="232"/>
        <end position="250"/>
    </location>
</feature>
<dbReference type="Proteomes" id="UP001303889">
    <property type="component" value="Unassembled WGS sequence"/>
</dbReference>
<accession>A0AAN6MKG4</accession>
<organism evidence="3 4">
    <name type="scientific">Staphylotrichum tortipilum</name>
    <dbReference type="NCBI Taxonomy" id="2831512"/>
    <lineage>
        <taxon>Eukaryota</taxon>
        <taxon>Fungi</taxon>
        <taxon>Dikarya</taxon>
        <taxon>Ascomycota</taxon>
        <taxon>Pezizomycotina</taxon>
        <taxon>Sordariomycetes</taxon>
        <taxon>Sordariomycetidae</taxon>
        <taxon>Sordariales</taxon>
        <taxon>Chaetomiaceae</taxon>
        <taxon>Staphylotrichum</taxon>
    </lineage>
</organism>
<dbReference type="AlphaFoldDB" id="A0AAN6MKG4"/>
<sequence>MWSTITPSLRLLVVGALLVAVPSASAATQTAEDGPNKLDDCTSCGPIYKTMAKCQTIKRPGGIGDEITDCVCVPNPDGWYPYIHQCRDCLSSADNDFFNNLASMMTQLLTSCTNAGGNVVSDGESICASNAMWELCASLKDGEDSGALSWASFERFSDHSRDSNVTQLLHLEGAGSVGTSGSSSSSSSSSGKTTATTAGATGKGTQATESGSASTTAGSASGGAAATTGTGNQAPSASTTGPQNATSTDKPSAAAGLRQGSQAGYALGMVVVAGVVGLLV</sequence>
<evidence type="ECO:0000256" key="2">
    <source>
        <dbReference type="SAM" id="SignalP"/>
    </source>
</evidence>
<keyword evidence="2" id="KW-0732">Signal</keyword>
<gene>
    <name evidence="3" type="ORF">C8A05DRAFT_16138</name>
</gene>
<feature type="region of interest" description="Disordered" evidence="1">
    <location>
        <begin position="174"/>
        <end position="255"/>
    </location>
</feature>
<reference evidence="3" key="1">
    <citation type="journal article" date="2023" name="Mol. Phylogenet. Evol.">
        <title>Genome-scale phylogeny and comparative genomics of the fungal order Sordariales.</title>
        <authorList>
            <person name="Hensen N."/>
            <person name="Bonometti L."/>
            <person name="Westerberg I."/>
            <person name="Brannstrom I.O."/>
            <person name="Guillou S."/>
            <person name="Cros-Aarteil S."/>
            <person name="Calhoun S."/>
            <person name="Haridas S."/>
            <person name="Kuo A."/>
            <person name="Mondo S."/>
            <person name="Pangilinan J."/>
            <person name="Riley R."/>
            <person name="LaButti K."/>
            <person name="Andreopoulos B."/>
            <person name="Lipzen A."/>
            <person name="Chen C."/>
            <person name="Yan M."/>
            <person name="Daum C."/>
            <person name="Ng V."/>
            <person name="Clum A."/>
            <person name="Steindorff A."/>
            <person name="Ohm R.A."/>
            <person name="Martin F."/>
            <person name="Silar P."/>
            <person name="Natvig D.O."/>
            <person name="Lalanne C."/>
            <person name="Gautier V."/>
            <person name="Ament-Velasquez S.L."/>
            <person name="Kruys A."/>
            <person name="Hutchinson M.I."/>
            <person name="Powell A.J."/>
            <person name="Barry K."/>
            <person name="Miller A.N."/>
            <person name="Grigoriev I.V."/>
            <person name="Debuchy R."/>
            <person name="Gladieux P."/>
            <person name="Hiltunen Thoren M."/>
            <person name="Johannesson H."/>
        </authorList>
    </citation>
    <scope>NUCLEOTIDE SEQUENCE</scope>
    <source>
        <strain evidence="3">CBS 103.79</strain>
    </source>
</reference>
<comment type="caution">
    <text evidence="3">The sequence shown here is derived from an EMBL/GenBank/DDBJ whole genome shotgun (WGS) entry which is preliminary data.</text>
</comment>
<dbReference type="EMBL" id="MU855560">
    <property type="protein sequence ID" value="KAK3901707.1"/>
    <property type="molecule type" value="Genomic_DNA"/>
</dbReference>
<feature type="compositionally biased region" description="Low complexity" evidence="1">
    <location>
        <begin position="174"/>
        <end position="231"/>
    </location>
</feature>
<reference evidence="3" key="2">
    <citation type="submission" date="2023-05" db="EMBL/GenBank/DDBJ databases">
        <authorList>
            <consortium name="Lawrence Berkeley National Laboratory"/>
            <person name="Steindorff A."/>
            <person name="Hensen N."/>
            <person name="Bonometti L."/>
            <person name="Westerberg I."/>
            <person name="Brannstrom I.O."/>
            <person name="Guillou S."/>
            <person name="Cros-Aarteil S."/>
            <person name="Calhoun S."/>
            <person name="Haridas S."/>
            <person name="Kuo A."/>
            <person name="Mondo S."/>
            <person name="Pangilinan J."/>
            <person name="Riley R."/>
            <person name="Labutti K."/>
            <person name="Andreopoulos B."/>
            <person name="Lipzen A."/>
            <person name="Chen C."/>
            <person name="Yanf M."/>
            <person name="Daum C."/>
            <person name="Ng V."/>
            <person name="Clum A."/>
            <person name="Ohm R."/>
            <person name="Martin F."/>
            <person name="Silar P."/>
            <person name="Natvig D."/>
            <person name="Lalanne C."/>
            <person name="Gautier V."/>
            <person name="Ament-Velasquez S.L."/>
            <person name="Kruys A."/>
            <person name="Hutchinson M.I."/>
            <person name="Powell A.J."/>
            <person name="Barry K."/>
            <person name="Miller A.N."/>
            <person name="Grigoriev I.V."/>
            <person name="Debuchy R."/>
            <person name="Gladieux P."/>
            <person name="Thoren M.H."/>
            <person name="Johannesson H."/>
        </authorList>
    </citation>
    <scope>NUCLEOTIDE SEQUENCE</scope>
    <source>
        <strain evidence="3">CBS 103.79</strain>
    </source>
</reference>